<dbReference type="Proteomes" id="UP000033647">
    <property type="component" value="Unassembled WGS sequence"/>
</dbReference>
<dbReference type="AlphaFoldDB" id="A0A0F4GNH3"/>
<gene>
    <name evidence="1" type="ORF">TI39_contig391g00014</name>
</gene>
<reference evidence="1 2" key="1">
    <citation type="submission" date="2015-03" db="EMBL/GenBank/DDBJ databases">
        <title>RNA-seq based gene annotation and comparative genomics of four Zymoseptoria species reveal species-specific pathogenicity related genes and transposable element activity.</title>
        <authorList>
            <person name="Grandaubert J."/>
            <person name="Bhattacharyya A."/>
            <person name="Stukenbrock E.H."/>
        </authorList>
    </citation>
    <scope>NUCLEOTIDE SEQUENCE [LARGE SCALE GENOMIC DNA]</scope>
    <source>
        <strain evidence="1 2">Zb18110</strain>
    </source>
</reference>
<evidence type="ECO:0000313" key="2">
    <source>
        <dbReference type="Proteomes" id="UP000033647"/>
    </source>
</evidence>
<protein>
    <submittedName>
        <fullName evidence="1">Uncharacterized protein</fullName>
    </submittedName>
</protein>
<accession>A0A0F4GNH3</accession>
<name>A0A0F4GNH3_9PEZI</name>
<evidence type="ECO:0000313" key="1">
    <source>
        <dbReference type="EMBL" id="KJX98798.1"/>
    </source>
</evidence>
<comment type="caution">
    <text evidence="1">The sequence shown here is derived from an EMBL/GenBank/DDBJ whole genome shotgun (WGS) entry which is preliminary data.</text>
</comment>
<sequence>MPYIRLPVPIPCMTTTHACAFTSITSFASTAYTYTLSALSPTPYTPTYATVIINAAYAAVGTRTAWNKMLTAIDMGRRPGPPFLKLREGALKCKIVLEDVVEEEDVPGGGYVRVMKVQWKDGWFAGTAWVPGGPLRAEVEEEKLRMREEDGAVASIEVMPPPEEGEVEVKRAVVFFGAPQKGRKAVMEIWRVDGSDGVEVLGSVVGCEKRGDGSKALRVRVDVEGVKGLVLEGVIPERMFAAHFRVVEDGGKE</sequence>
<keyword evidence="2" id="KW-1185">Reference proteome</keyword>
<proteinExistence type="predicted"/>
<dbReference type="EMBL" id="LAFY01000383">
    <property type="protein sequence ID" value="KJX98798.1"/>
    <property type="molecule type" value="Genomic_DNA"/>
</dbReference>
<organism evidence="1 2">
    <name type="scientific">Zymoseptoria brevis</name>
    <dbReference type="NCBI Taxonomy" id="1047168"/>
    <lineage>
        <taxon>Eukaryota</taxon>
        <taxon>Fungi</taxon>
        <taxon>Dikarya</taxon>
        <taxon>Ascomycota</taxon>
        <taxon>Pezizomycotina</taxon>
        <taxon>Dothideomycetes</taxon>
        <taxon>Dothideomycetidae</taxon>
        <taxon>Mycosphaerellales</taxon>
        <taxon>Mycosphaerellaceae</taxon>
        <taxon>Zymoseptoria</taxon>
    </lineage>
</organism>